<evidence type="ECO:0000313" key="2">
    <source>
        <dbReference type="Proteomes" id="UP000003793"/>
    </source>
</evidence>
<evidence type="ECO:0000313" key="1">
    <source>
        <dbReference type="EMBL" id="EEG88523.1"/>
    </source>
</evidence>
<accession>C0BDH7</accession>
<comment type="caution">
    <text evidence="1">The sequence shown here is derived from an EMBL/GenBank/DDBJ whole genome shotgun (WGS) entry which is preliminary data.</text>
</comment>
<reference evidence="1 2" key="1">
    <citation type="submission" date="2009-02" db="EMBL/GenBank/DDBJ databases">
        <authorList>
            <person name="Fulton L."/>
            <person name="Clifton S."/>
            <person name="Fulton B."/>
            <person name="Xu J."/>
            <person name="Minx P."/>
            <person name="Pepin K.H."/>
            <person name="Johnson M."/>
            <person name="Bhonagiri V."/>
            <person name="Nash W.E."/>
            <person name="Mardis E.R."/>
            <person name="Wilson R.K."/>
        </authorList>
    </citation>
    <scope>NUCLEOTIDE SEQUENCE [LARGE SCALE GENOMIC DNA]</scope>
    <source>
        <strain evidence="1 2">ATCC 27758</strain>
    </source>
</reference>
<dbReference type="AlphaFoldDB" id="C0BDH7"/>
<dbReference type="HOGENOM" id="CLU_2842277_0_0_9"/>
<reference evidence="1 2" key="2">
    <citation type="submission" date="2009-03" db="EMBL/GenBank/DDBJ databases">
        <title>Draft genome sequence of Coprococcus comes (ATCC 27758).</title>
        <authorList>
            <person name="Sudarsanam P."/>
            <person name="Ley R."/>
            <person name="Guruge J."/>
            <person name="Turnbaugh P.J."/>
            <person name="Mahowald M."/>
            <person name="Liep D."/>
            <person name="Gordon J."/>
        </authorList>
    </citation>
    <scope>NUCLEOTIDE SEQUENCE [LARGE SCALE GENOMIC DNA]</scope>
    <source>
        <strain evidence="1 2">ATCC 27758</strain>
    </source>
</reference>
<protein>
    <submittedName>
        <fullName evidence="1">Uncharacterized protein</fullName>
    </submittedName>
</protein>
<dbReference type="Proteomes" id="UP000003793">
    <property type="component" value="Unassembled WGS sequence"/>
</dbReference>
<dbReference type="EMBL" id="ABVR01000043">
    <property type="protein sequence ID" value="EEG88523.1"/>
    <property type="molecule type" value="Genomic_DNA"/>
</dbReference>
<gene>
    <name evidence="1" type="ORF">COPCOM_03231</name>
</gene>
<name>C0BDH7_9FIRM</name>
<sequence>MEESSPQKSSISTLVEDEPCETRKEISFWAGIFLLLLKSESGWTAYCEISETMCSTEEKNSSLIC</sequence>
<proteinExistence type="predicted"/>
<organism evidence="1 2">
    <name type="scientific">Coprococcus comes ATCC 27758</name>
    <dbReference type="NCBI Taxonomy" id="470146"/>
    <lineage>
        <taxon>Bacteria</taxon>
        <taxon>Bacillati</taxon>
        <taxon>Bacillota</taxon>
        <taxon>Clostridia</taxon>
        <taxon>Lachnospirales</taxon>
        <taxon>Lachnospiraceae</taxon>
        <taxon>Coprococcus</taxon>
    </lineage>
</organism>